<evidence type="ECO:0000259" key="6">
    <source>
        <dbReference type="Pfam" id="PF07980"/>
    </source>
</evidence>
<dbReference type="EMBL" id="SNRY01004264">
    <property type="protein sequence ID" value="KAA6318226.1"/>
    <property type="molecule type" value="Genomic_DNA"/>
</dbReference>
<dbReference type="AlphaFoldDB" id="A0A5J4Q875"/>
<keyword evidence="2" id="KW-0732">Signal</keyword>
<feature type="non-terminal residue" evidence="8">
    <location>
        <position position="588"/>
    </location>
</feature>
<proteinExistence type="predicted"/>
<evidence type="ECO:0000256" key="4">
    <source>
        <dbReference type="ARBA" id="ARBA00023237"/>
    </source>
</evidence>
<evidence type="ECO:0000313" key="8">
    <source>
        <dbReference type="EMBL" id="KAA6318226.1"/>
    </source>
</evidence>
<comment type="caution">
    <text evidence="8">The sequence shown here is derived from an EMBL/GenBank/DDBJ whole genome shotgun (WGS) entry which is preliminary data.</text>
</comment>
<keyword evidence="4" id="KW-0998">Cell outer membrane</keyword>
<dbReference type="InterPro" id="IPR012944">
    <property type="entry name" value="SusD_RagB_dom"/>
</dbReference>
<evidence type="ECO:0000256" key="2">
    <source>
        <dbReference type="ARBA" id="ARBA00022729"/>
    </source>
</evidence>
<keyword evidence="5" id="KW-0812">Transmembrane</keyword>
<dbReference type="InterPro" id="IPR033985">
    <property type="entry name" value="SusD-like_N"/>
</dbReference>
<organism evidence="8">
    <name type="scientific">termite gut metagenome</name>
    <dbReference type="NCBI Taxonomy" id="433724"/>
    <lineage>
        <taxon>unclassified sequences</taxon>
        <taxon>metagenomes</taxon>
        <taxon>organismal metagenomes</taxon>
    </lineage>
</organism>
<evidence type="ECO:0000256" key="1">
    <source>
        <dbReference type="ARBA" id="ARBA00004442"/>
    </source>
</evidence>
<dbReference type="SUPFAM" id="SSF48452">
    <property type="entry name" value="TPR-like"/>
    <property type="match status" value="1"/>
</dbReference>
<evidence type="ECO:0000256" key="5">
    <source>
        <dbReference type="SAM" id="Phobius"/>
    </source>
</evidence>
<feature type="domain" description="RagB/SusD" evidence="6">
    <location>
        <begin position="379"/>
        <end position="583"/>
    </location>
</feature>
<feature type="domain" description="SusD-like N-terminal" evidence="7">
    <location>
        <begin position="49"/>
        <end position="242"/>
    </location>
</feature>
<evidence type="ECO:0000259" key="7">
    <source>
        <dbReference type="Pfam" id="PF14322"/>
    </source>
</evidence>
<dbReference type="Gene3D" id="1.25.40.390">
    <property type="match status" value="1"/>
</dbReference>
<keyword evidence="5" id="KW-1133">Transmembrane helix</keyword>
<keyword evidence="3 5" id="KW-0472">Membrane</keyword>
<name>A0A5J4Q875_9ZZZZ</name>
<comment type="subcellular location">
    <subcellularLocation>
        <location evidence="1">Cell outer membrane</location>
    </subcellularLocation>
</comment>
<dbReference type="Pfam" id="PF07980">
    <property type="entry name" value="SusD_RagB"/>
    <property type="match status" value="1"/>
</dbReference>
<dbReference type="InterPro" id="IPR011990">
    <property type="entry name" value="TPR-like_helical_dom_sf"/>
</dbReference>
<sequence length="588" mass="66581">MNNYNKIKRLEKAAIQWFIGFFTFMAVAILPSCSDFLNIDRYFDDELKLDSVFSNKRYVESYMWGAAALFPDEGNFYCDNYTPGPIATDESFCTYTNEQFNGMAFVQGLITPDKYNQINTWGNMYKIIRKCNTILSRIDEAEDLLPSERLRILSYTRFIRAYAYYEILVDFGPPVLLSDNVLETNEVIEYYDRPRSTYDEAVEYICNELEEASVYIPEKVSLISFGRPTKGAAYGLIARLRLLHASPLYNGGQAARTYFGNWKRKTDGAYYVSQTPDEKRWAIAAAAAKRVMDMDDAGAPMYKLYTVLADNKTPALPAGVSDLDYYNDFPNGAAGIDPYRSYSEIFNGEAIASANPELVWGRMSAAINTMQKSYFPVLIGGWNRVCVTQKVVDAYRMRDGGTIEEPGPIYTYSENGFTSNIPTFSGYRFINGEVFNMYVNREARFYASIGFSECFWPCSSATTANDYNVTVTYYYDSSNGKSGATNPVDYPITGYVIKKYVNPVDAWSGTNARRMDKAFPIIRYAEILLSYAEALNNLTGSHTVTLGEHTQTLIRDEAEIKKAFNQVRYRVGWPGLSAEELGNPQTVQ</sequence>
<feature type="transmembrane region" description="Helical" evidence="5">
    <location>
        <begin position="12"/>
        <end position="31"/>
    </location>
</feature>
<dbReference type="GO" id="GO:0009279">
    <property type="term" value="C:cell outer membrane"/>
    <property type="evidence" value="ECO:0007669"/>
    <property type="project" value="UniProtKB-SubCell"/>
</dbReference>
<evidence type="ECO:0000256" key="3">
    <source>
        <dbReference type="ARBA" id="ARBA00023136"/>
    </source>
</evidence>
<reference evidence="8" key="1">
    <citation type="submission" date="2019-03" db="EMBL/GenBank/DDBJ databases">
        <title>Single cell metagenomics reveals metabolic interactions within the superorganism composed of flagellate Streblomastix strix and complex community of Bacteroidetes bacteria on its surface.</title>
        <authorList>
            <person name="Treitli S.C."/>
            <person name="Kolisko M."/>
            <person name="Husnik F."/>
            <person name="Keeling P."/>
            <person name="Hampl V."/>
        </authorList>
    </citation>
    <scope>NUCLEOTIDE SEQUENCE</scope>
    <source>
        <strain evidence="8">STM</strain>
    </source>
</reference>
<accession>A0A5J4Q875</accession>
<protein>
    <submittedName>
        <fullName evidence="8">RagB/SusD family nutrient uptake outer membrane protein</fullName>
    </submittedName>
</protein>
<dbReference type="Pfam" id="PF14322">
    <property type="entry name" value="SusD-like_3"/>
    <property type="match status" value="1"/>
</dbReference>
<gene>
    <name evidence="8" type="ORF">EZS27_031739</name>
</gene>